<feature type="compositionally biased region" description="Polar residues" evidence="1">
    <location>
        <begin position="1975"/>
        <end position="1985"/>
    </location>
</feature>
<feature type="compositionally biased region" description="Polar residues" evidence="1">
    <location>
        <begin position="3132"/>
        <end position="3155"/>
    </location>
</feature>
<feature type="region of interest" description="Disordered" evidence="1">
    <location>
        <begin position="3218"/>
        <end position="3238"/>
    </location>
</feature>
<organism evidence="2">
    <name type="scientific">Octopus bimaculoides</name>
    <name type="common">California two-spotted octopus</name>
    <dbReference type="NCBI Taxonomy" id="37653"/>
    <lineage>
        <taxon>Eukaryota</taxon>
        <taxon>Metazoa</taxon>
        <taxon>Spiralia</taxon>
        <taxon>Lophotrochozoa</taxon>
        <taxon>Mollusca</taxon>
        <taxon>Cephalopoda</taxon>
        <taxon>Coleoidea</taxon>
        <taxon>Octopodiformes</taxon>
        <taxon>Octopoda</taxon>
        <taxon>Incirrata</taxon>
        <taxon>Octopodidae</taxon>
        <taxon>Octopus</taxon>
    </lineage>
</organism>
<dbReference type="EMBL" id="KQ415813">
    <property type="protein sequence ID" value="KOG00328.1"/>
    <property type="molecule type" value="Genomic_DNA"/>
</dbReference>
<proteinExistence type="predicted"/>
<dbReference type="OMA" id="WETLQWT"/>
<dbReference type="InterPro" id="IPR028236">
    <property type="entry name" value="CPLANE1"/>
</dbReference>
<evidence type="ECO:0000256" key="1">
    <source>
        <dbReference type="SAM" id="MobiDB-lite"/>
    </source>
</evidence>
<reference evidence="2" key="1">
    <citation type="submission" date="2015-07" db="EMBL/GenBank/DDBJ databases">
        <title>MeaNS - Measles Nucleotide Surveillance Program.</title>
        <authorList>
            <person name="Tran T."/>
            <person name="Druce J."/>
        </authorList>
    </citation>
    <scope>NUCLEOTIDE SEQUENCE</scope>
    <source>
        <strain evidence="2">UCB-OBI-ISO-001</strain>
        <tissue evidence="2">Gonad</tissue>
    </source>
</reference>
<feature type="region of interest" description="Disordered" evidence="1">
    <location>
        <begin position="1941"/>
        <end position="2012"/>
    </location>
</feature>
<dbReference type="OrthoDB" id="5974632at2759"/>
<gene>
    <name evidence="2" type="ORF">OCBIM_22005122mg</name>
</gene>
<feature type="compositionally biased region" description="Polar residues" evidence="1">
    <location>
        <begin position="2672"/>
        <end position="2690"/>
    </location>
</feature>
<name>A0A0L8IFV5_OCTBM</name>
<feature type="compositionally biased region" description="Basic and acidic residues" evidence="1">
    <location>
        <begin position="2868"/>
        <end position="2900"/>
    </location>
</feature>
<feature type="compositionally biased region" description="Basic and acidic residues" evidence="1">
    <location>
        <begin position="2335"/>
        <end position="2351"/>
    </location>
</feature>
<protein>
    <submittedName>
        <fullName evidence="2">Uncharacterized protein</fullName>
    </submittedName>
</protein>
<feature type="compositionally biased region" description="Basic residues" evidence="1">
    <location>
        <begin position="1755"/>
        <end position="1768"/>
    </location>
</feature>
<feature type="region of interest" description="Disordered" evidence="1">
    <location>
        <begin position="2276"/>
        <end position="2364"/>
    </location>
</feature>
<feature type="region of interest" description="Disordered" evidence="1">
    <location>
        <begin position="3126"/>
        <end position="3157"/>
    </location>
</feature>
<dbReference type="PANTHER" id="PTHR14492">
    <property type="entry name" value="JBTS17"/>
    <property type="match status" value="1"/>
</dbReference>
<feature type="region of interest" description="Disordered" evidence="1">
    <location>
        <begin position="1685"/>
        <end position="1721"/>
    </location>
</feature>
<feature type="region of interest" description="Disordered" evidence="1">
    <location>
        <begin position="2664"/>
        <end position="2692"/>
    </location>
</feature>
<evidence type="ECO:0000313" key="2">
    <source>
        <dbReference type="EMBL" id="KOG00328.1"/>
    </source>
</evidence>
<sequence length="3420" mass="389388">MVEDLTLHLNVIASTNIKRKKPWSQILWIGKEEESLILLDPKRISLLYLPDGKTKKTIPKVSPLVADSISVNCSNNGLYLAGLLQNGSVFLWKKDGNKVWMIEGLPQYISNWGTNQDSYSIYLSDDATKILVAASDGSVYIWLWSSVSSVSIKEQNAGCWYPVDISENVQDIFRMANQSVITAIFYSNVVVGCCCNCSFLLSDKQAFTIITLYLNFLSAALPPTSSFYPFNFDWMSVSYNQTDIALNKMNDKPVAAYSRDGQILAVAINKTVANQNKIMFLSPFTNTTVVTDMKGNGTNESSSTHFSYYWIASMKWTYNNLFVVCILNSGSVCILPRLGEPVLLKTNGLSQEMGPAFFLPIHPVIIVRDENISKVGANQRNEILTPQKFSISTHPHLPIIICSDGFLVTVLELPYNLDCLSLVQNLVSWSSQKLSILSKEYKLDFTHSEQNSADGIFLKENISSLALLQPPRSYHFEDGTHSEDSDQSIVQEDHLRNLDAGVITFGVPLTNNCKLQPKTSKTHSEILKNIYLSLLLAWKLEVTSGCIWDPTRAKITKATLLNTSKVFQLFLEVSSLTKSLKNEMSDKSSLFHLIRMFREFLHLLHFDFLYQRHLNVIICFVHKVVKLILNNKNLSKSDPAIKTLLGCEALLNFTNQILSKTYTWSSKYPPSKARGREDPFLEINTESEDNSWYEPSRNSLKTLNSRKKVPKKKPNVEQTIQNSSLQELLPTWKLLMKHAEMVAAENFKQRQKKSPRQQESEFSEILRELFQRLNTLLFSNLSSTQDIKERPCNISKGERYSLESRHTLAEDAWKEQLAKLKDATYSSNTTSSCILHALLYTYLLRGQLAKAMEMVETLVLKDDIKAISKDQFENSQDLNPPSFLTIMNTSISSQQKVPCIKNPAIRQVVQTLARYMAMYFCNMQLFIFPPNSPSPLPRLCHASPHTLKERIIPKFQQDVTSVVSSSGLEDIWTVSRCLEYLLLSGLVPEAAWFSNKVGDWKAALSISAALMKHREIFPMLYERDSLELSLPEDLHPSEILKRKLSVLLPTHPNTMSSTCNEYKDVFEVKDDHHQIQLTTAIDSILTTGIVCGVDLVTWLFPILVESLQNMVSNFSASVPSDFHLPAPPFYLWQPSDLNGSAIKSAALIQEKELRHKTSVLIRLILIVLQGAKLSLPLAQWYIQQLMTVSKRSANKFGKEFDGPITEFPDILLHLGSVKSNLQSFTTNTKFLPIFSSFRNFCGLTWFLHVRDQLSLHNRLRRSYIERQRIKPSTLKDEEWCALCEVCLTWNVHFIPFSHYLADEAWSYKVLLSVLSELEPSVYTAQILAIFCHDAEQLDSEVQEKLEILLKRWQTFPVIKVQSIKQKSGIIRRSSSSEKSLSVYFQEYCSSVEKTMDKKKNYFGNYCEFMFDSQTATEHSISVGSFPFETCESYGKFLDMFYDISFSKLLEEARSQPKSVYPLLDVFTEEIAAMQMESMPFRTMTGRHPKQSLLILSKPCKEATNFKDSSNILDPSFGSVNQQTPKKIKGLFNRSHSADASYHYSTTSPVSQMTAIERRQLWSQAKVRQDRCREMTMPRSNRSKSLDNISDKQNILWSFDIDFGSQYLKLNQLVDWLIMWAKKNQVLISQLEEEQKDGDSAMHAIVQPQLLVLALWLLEQKYYPLTNTTTGNHSVQFTSSLKETSKKLTSQSSRSHLEKKKRKKKSDSSSLSKDKEPSLPPALSFDKEEFRKWLRSSENGIEASNEHEIQSLSSSKTKKKKKKQKKKIVRNSLETMKPLKFKNMEEEEEEEQEEVNQAYEYVLYTINERSFATELSNVSAVSEIQQPQESHSDPLSVSVTSSFTADSLDDVDVSSNQKPLQTSQSTVCNTKNSVLSETHSSLGNQTKSKRQELNKESIISEVQQNVKQDVMDVIQLEIQKLIDAQNDQFQSVIAALLPHKKVKNKRNKRADSTNKIPAGTSVAEDSFSSDSESENQRPPVTISSKKTQVDIRAPDSTSSFRLRTLKPPKSSAGNIRGVLKELENLQEISQTRKESSSTLISKPLNNENYYQRIDPSENYQHQQIVNDNRRVTDVTTGSVTNEGSHQNYHLFNLGNVISESPPLLSLPQLNSVTEPSAVNKQEMQQSKPENPARMPLLCLTKKQPNIFKIPEPYLCVPQVRPETVEMNNKVSSSHKSANSGSSQFVNYHNATNINTMQFPKQTFKFLIDSSDVEEPAEPSPMPLLKIPKDKSEMLSSHLSCQLIPPELIAGFKQRLLEKNENKKKNFIKFQQKELEKLKEESEKSSPTPSQFQPLKLKQPPSGEDGQSTQSKVYKDSHVNNLKRSIRRKKKEEEEETKSLEKTQRKVEDKDQMESSVSLKKPEEKKLEPEKIHKDFIFNPGSFDNFLKLGAELGVRTNNYSKIQYDVATKLQKLRLESKKMDAVEAKKQTSDVSVVTDAVLEEIKQTTDAATSITKDTGSDPVTELMTPKDTEGHQGNILTPDIFLNLQCNDLLLKDQHTRESRSPTLKNKEESSHTFLNVIDVSSSSVMAAISEATPVISQPLMNTRLTQPVNVYKPYIDTEALLSDFKYESELSPVPFQVDSRLFERKEKTPTPSSNNQPKVFEPRILSPINEDSIQSSETPDQISQPSDNLNCTEAAQEKHALPAFNNQRVSSIEELASELISSPNLPDKPQTSQVSPDKPLIQQNSSDRPLGNYDLAELTSFNEDVNLQSFKNLVPQQKTPRNISQDFLKTNLMKMSHQLGVLDKLSLKMEEESRKTKLFNEEINSLIAQQHHYDVDSLLPKDDFKQAQHPPTSIVAGNQIKNLVSQNTPSSSTVVDHARYHSKPQPAVRDYEPYIALLRQQHHQHQQPHDIEIDRYGELDEPEDKLEQPSADHESLIQESLEDRNTTEKSKSKEPHEQWLKDMSILSSVSDIMVDLFQQGHINPTNVGANQDFDPKNNEEFSVRDMMQMSFEKFAQMASEREEMSSIPKQVWMTDHKSKQQKEFRDKQTELQHQERKPFNNGKQESVSFKAIEKAIKSREQQRSERFTKTQEKRLHDVEKLIQSFQSDQAKIKQQYSLPKWPTYSHSKRTIVSPNSSKSSLHTKNLMTTRTIPTSEAYNTSRVQENKGAHLQSANQSFFSLEHPRNKVPQPNSPTESSSNYVATVSDKPNSSKTKDISRVLLSDKSYQEIVRCQRPEITRKVIVADSKPYIQRLADIKQGNLQSAKVHDKPKLYGVKKIPTDPSKSPKNQKEHLQKVNKSNPVFNPRYEQTYSFHQRIPRHKPLSYTERLRQLSNRGTHTSKGLLNNTVTLKKATHNGHHPQQQIPTQHRMKMTQDKTPVRHHPYGDSHQSPDDYLSDVSEWSLDDRIKSILYEGKKTLEQEFPDEGSNSASDYYDEVISTPQLDPTDVVASLSSCSLSSHIDWTAVEKGLTEQINS</sequence>
<feature type="region of interest" description="Disordered" evidence="1">
    <location>
        <begin position="2864"/>
        <end position="2900"/>
    </location>
</feature>
<dbReference type="SUPFAM" id="SSF50978">
    <property type="entry name" value="WD40 repeat-like"/>
    <property type="match status" value="1"/>
</dbReference>
<feature type="region of interest" description="Disordered" evidence="1">
    <location>
        <begin position="1744"/>
        <end position="1771"/>
    </location>
</feature>
<dbReference type="PANTHER" id="PTHR14492:SF4">
    <property type="entry name" value="CILIOGENESIS AND PLANAR POLARITY EFFECTOR 1"/>
    <property type="match status" value="1"/>
</dbReference>
<dbReference type="InterPro" id="IPR036322">
    <property type="entry name" value="WD40_repeat_dom_sf"/>
</dbReference>
<accession>A0A0L8IFV5</accession>